<proteinExistence type="predicted"/>
<keyword evidence="4" id="KW-1185">Reference proteome</keyword>
<evidence type="ECO:0000313" key="4">
    <source>
        <dbReference type="Proteomes" id="UP000467700"/>
    </source>
</evidence>
<dbReference type="PROSITE" id="PS51397">
    <property type="entry name" value="WLM"/>
    <property type="match status" value="1"/>
</dbReference>
<protein>
    <recommendedName>
        <fullName evidence="2">WLM domain-containing protein</fullName>
    </recommendedName>
</protein>
<dbReference type="Pfam" id="PF08325">
    <property type="entry name" value="WLM"/>
    <property type="match status" value="1"/>
</dbReference>
<gene>
    <name evidence="3" type="ORF">AAE3_LOCUS10248</name>
</gene>
<feature type="compositionally biased region" description="Basic residues" evidence="1">
    <location>
        <begin position="327"/>
        <end position="341"/>
    </location>
</feature>
<organism evidence="3 4">
    <name type="scientific">Cyclocybe aegerita</name>
    <name type="common">Black poplar mushroom</name>
    <name type="synonym">Agrocybe aegerita</name>
    <dbReference type="NCBI Taxonomy" id="1973307"/>
    <lineage>
        <taxon>Eukaryota</taxon>
        <taxon>Fungi</taxon>
        <taxon>Dikarya</taxon>
        <taxon>Basidiomycota</taxon>
        <taxon>Agaricomycotina</taxon>
        <taxon>Agaricomycetes</taxon>
        <taxon>Agaricomycetidae</taxon>
        <taxon>Agaricales</taxon>
        <taxon>Agaricineae</taxon>
        <taxon>Bolbitiaceae</taxon>
        <taxon>Cyclocybe</taxon>
    </lineage>
</organism>
<dbReference type="PANTHER" id="PTHR46622">
    <property type="entry name" value="DNA-DEPENDENT METALLOPROTEASE WSS1"/>
    <property type="match status" value="1"/>
</dbReference>
<dbReference type="Proteomes" id="UP000467700">
    <property type="component" value="Unassembled WGS sequence"/>
</dbReference>
<reference evidence="3 4" key="1">
    <citation type="submission" date="2020-01" db="EMBL/GenBank/DDBJ databases">
        <authorList>
            <person name="Gupta K D."/>
        </authorList>
    </citation>
    <scope>NUCLEOTIDE SEQUENCE [LARGE SCALE GENOMIC DNA]</scope>
</reference>
<evidence type="ECO:0000313" key="3">
    <source>
        <dbReference type="EMBL" id="CAA7268040.1"/>
    </source>
</evidence>
<dbReference type="PANTHER" id="PTHR46622:SF1">
    <property type="entry name" value="DNA-DEPENDENT METALLOPROTEASE WSS1"/>
    <property type="match status" value="1"/>
</dbReference>
<dbReference type="GO" id="GO:0008237">
    <property type="term" value="F:metallopeptidase activity"/>
    <property type="evidence" value="ECO:0007669"/>
    <property type="project" value="TreeGrafter"/>
</dbReference>
<dbReference type="InterPro" id="IPR053000">
    <property type="entry name" value="WSS1-like_metalloprotease"/>
</dbReference>
<dbReference type="OrthoDB" id="261960at2759"/>
<comment type="caution">
    <text evidence="3">The sequence shown here is derived from an EMBL/GenBank/DDBJ whole genome shotgun (WGS) entry which is preliminary data.</text>
</comment>
<evidence type="ECO:0000256" key="1">
    <source>
        <dbReference type="SAM" id="MobiDB-lite"/>
    </source>
</evidence>
<feature type="region of interest" description="Disordered" evidence="1">
    <location>
        <begin position="275"/>
        <end position="341"/>
    </location>
</feature>
<sequence>MGTQNRPTAPRRAKTVLLVACGTSRASRDNELHITSARYKALEMLKKIASLVKPIMRKHGWVLPVLSEFFPDQQNLLGLNVNMGQNILVRLRPAHSPDWFLPLEEVVQTMLHELTHNVHGPHDDKFYKFLAGLQDEYDALQRSGYAGEGFYSEGRRLGISVSHNVPQHMARSKALEAAEKRLQTSRVLGSGGRLGGATRNSNLSPRELAARAAEQRLRDEKSCASGAVARREAEKAAQESVESKVIDLTLDDDDDYPVVGSDDDIVIVKDVHPKQGVSANSSRVKSQIPKTLSSGPVRSLKPQNQSTSKSSNKSDDLRSKPYPVRPKQPHPTKSMRRLRDA</sequence>
<dbReference type="AlphaFoldDB" id="A0A8S0WFI9"/>
<dbReference type="EMBL" id="CACVBS010000065">
    <property type="protein sequence ID" value="CAA7268040.1"/>
    <property type="molecule type" value="Genomic_DNA"/>
</dbReference>
<evidence type="ECO:0000259" key="2">
    <source>
        <dbReference type="PROSITE" id="PS51397"/>
    </source>
</evidence>
<feature type="compositionally biased region" description="Polar residues" evidence="1">
    <location>
        <begin position="277"/>
        <end position="296"/>
    </location>
</feature>
<name>A0A8S0WFI9_CYCAE</name>
<feature type="domain" description="WLM" evidence="2">
    <location>
        <begin position="17"/>
        <end position="218"/>
    </location>
</feature>
<dbReference type="GO" id="GO:0006281">
    <property type="term" value="P:DNA repair"/>
    <property type="evidence" value="ECO:0007669"/>
    <property type="project" value="TreeGrafter"/>
</dbReference>
<dbReference type="GO" id="GO:0005634">
    <property type="term" value="C:nucleus"/>
    <property type="evidence" value="ECO:0007669"/>
    <property type="project" value="TreeGrafter"/>
</dbReference>
<accession>A0A8S0WFI9</accession>
<dbReference type="InterPro" id="IPR013536">
    <property type="entry name" value="WLM_dom"/>
</dbReference>